<keyword evidence="9" id="KW-0234">DNA repair</keyword>
<accession>A0A915J2E8</accession>
<evidence type="ECO:0000256" key="5">
    <source>
        <dbReference type="ARBA" id="ARBA00014577"/>
    </source>
</evidence>
<dbReference type="OMA" id="NIWEIHQ"/>
<keyword evidence="10" id="KW-0539">Nucleus</keyword>
<comment type="pathway">
    <text evidence="3">Protein modification; protein ubiquitination.</text>
</comment>
<dbReference type="Proteomes" id="UP000887565">
    <property type="component" value="Unplaced"/>
</dbReference>
<protein>
    <recommendedName>
        <fullName evidence="5">DNA damage-binding protein 1</fullName>
    </recommendedName>
</protein>
<name>A0A915J2E8_ROMCU</name>
<dbReference type="PANTHER" id="PTHR10644">
    <property type="entry name" value="DNA REPAIR/RNA PROCESSING CPSF FAMILY"/>
    <property type="match status" value="1"/>
</dbReference>
<evidence type="ECO:0000259" key="12">
    <source>
        <dbReference type="Pfam" id="PF03178"/>
    </source>
</evidence>
<dbReference type="FunFam" id="2.130.10.10:FF:000073">
    <property type="entry name" value="DNA damage-binding protein 1"/>
    <property type="match status" value="1"/>
</dbReference>
<feature type="compositionally biased region" description="Polar residues" evidence="11">
    <location>
        <begin position="807"/>
        <end position="825"/>
    </location>
</feature>
<evidence type="ECO:0000259" key="14">
    <source>
        <dbReference type="Pfam" id="PF23726"/>
    </source>
</evidence>
<keyword evidence="6" id="KW-0963">Cytoplasm</keyword>
<feature type="domain" description="RSE1/DDB1/CPSF1 second beta-propeller" evidence="14">
    <location>
        <begin position="446"/>
        <end position="756"/>
    </location>
</feature>
<dbReference type="GO" id="GO:0006281">
    <property type="term" value="P:DNA repair"/>
    <property type="evidence" value="ECO:0007669"/>
    <property type="project" value="UniProtKB-KW"/>
</dbReference>
<dbReference type="WBParaSite" id="nRc.2.0.1.t20575-RA">
    <property type="protein sequence ID" value="nRc.2.0.1.t20575-RA"/>
    <property type="gene ID" value="nRc.2.0.1.g20575"/>
</dbReference>
<dbReference type="InterPro" id="IPR018846">
    <property type="entry name" value="Beta-prop_RSE1/DDB1/CPSF1_1st"/>
</dbReference>
<dbReference type="InterPro" id="IPR036322">
    <property type="entry name" value="WD40_repeat_dom_sf"/>
</dbReference>
<dbReference type="Gene3D" id="2.130.10.10">
    <property type="entry name" value="YVTN repeat-like/Quinoprotein amine dehydrogenase"/>
    <property type="match status" value="3"/>
</dbReference>
<feature type="compositionally biased region" description="Low complexity" evidence="11">
    <location>
        <begin position="830"/>
        <end position="845"/>
    </location>
</feature>
<dbReference type="InterPro" id="IPR050358">
    <property type="entry name" value="RSE1/DDB1/CFT1"/>
</dbReference>
<dbReference type="Pfam" id="PF10433">
    <property type="entry name" value="Beta-prop_RSE1_1st"/>
    <property type="match status" value="1"/>
</dbReference>
<dbReference type="InterPro" id="IPR058543">
    <property type="entry name" value="Beta-prop_RSE1/DDB1/CPSF1_2nd"/>
</dbReference>
<dbReference type="InterPro" id="IPR015943">
    <property type="entry name" value="WD40/YVTN_repeat-like_dom_sf"/>
</dbReference>
<sequence>MTLRYILQCLTHTRAPNYLATKERKAILREVHREYQMEMDKRAEEKKQKDAIALAKAVTPQRATAVSGAVKCHFIGEDHLNLVVVKNTRLEIYTVTPEGLKLIKEVGMYGRIALIKAFKPHGEAKDVLFILTAKYNAAILEWRKDGEIITRAYGNVAENTGRPSEMGMIAIIDPECKLIGLRLVDGLFKVLQWQSDSRELKLTSLRMEQINVLDITFLHGYSKPTIAFIYQSSNNGRHIQTYEVSFQDKELIRGPWKQDNIETEAAFIIPVPKPMCGVIVLGEESITYHFKENGYVAIAPPVIKLSTIAVWEQIDPEGLRYLLGDMAGRLFMLVLERGSTADGVVSVKDMKIELLGETSIPECIVYLDNGVVFIGSRLGDSQLIRLNSEPDERGSFVTILDSYTNLGPIVDMIVVDLERQGQNQLITCSNAFKDGSIRIIRNGVGIQENASIDLPGLKGLWALRYDTTSTSHNCLTIAFVGQTSTLLLNDEEVEESELPGFEYNEQTFHAGNLESANVIVQVVETMVRLIDANGHGLIDCWKLPVTESRITVVAASATNHQVLLSSGRHLYYLTIDDKRIVEKSSSTLQFEVACLDMSLLNAEGLAEVAAVGLWTDISVRIIHLPSMKDISREQLGGEIIPRSILICQFEGLLYLLVALGDGTLLYYRMHQTSGALIDKKKMTLGTQPITLKVFQSRGAINVFGCSDRPTIIYSSNQKLVFSNVNMRLITQICPLNTAIYRECLAMTDGQTLIIGSVDEIQKLHIRTVPLGETVRRIAHQESTKTFGLLTVRYEMVSHNGARLPLRQSASTLAQTTSHSGTTIRQGSSGGPSTASTSATAATASAQPLAEGDQVEVHNILILDQTTFEIIHAHQLGPNEHACSITSCKLGDDPIYYYIVGTAFVYNEEPDSKHGRLLVFEYSNNDQSGPQFLLIHEKEIKGMNLTYEP</sequence>
<proteinExistence type="inferred from homology"/>
<evidence type="ECO:0000256" key="7">
    <source>
        <dbReference type="ARBA" id="ARBA00022763"/>
    </source>
</evidence>
<dbReference type="Pfam" id="PF03178">
    <property type="entry name" value="CPSF_A"/>
    <property type="match status" value="1"/>
</dbReference>
<evidence type="ECO:0000256" key="8">
    <source>
        <dbReference type="ARBA" id="ARBA00023125"/>
    </source>
</evidence>
<evidence type="ECO:0000313" key="16">
    <source>
        <dbReference type="WBParaSite" id="nRc.2.0.1.t20575-RA"/>
    </source>
</evidence>
<evidence type="ECO:0000256" key="6">
    <source>
        <dbReference type="ARBA" id="ARBA00022490"/>
    </source>
</evidence>
<dbReference type="SUPFAM" id="SSF50978">
    <property type="entry name" value="WD40 repeat-like"/>
    <property type="match status" value="1"/>
</dbReference>
<organism evidence="15 16">
    <name type="scientific">Romanomermis culicivorax</name>
    <name type="common">Nematode worm</name>
    <dbReference type="NCBI Taxonomy" id="13658"/>
    <lineage>
        <taxon>Eukaryota</taxon>
        <taxon>Metazoa</taxon>
        <taxon>Ecdysozoa</taxon>
        <taxon>Nematoda</taxon>
        <taxon>Enoplea</taxon>
        <taxon>Dorylaimia</taxon>
        <taxon>Mermithida</taxon>
        <taxon>Mermithoidea</taxon>
        <taxon>Mermithidae</taxon>
        <taxon>Romanomermis</taxon>
    </lineage>
</organism>
<evidence type="ECO:0000313" key="15">
    <source>
        <dbReference type="Proteomes" id="UP000887565"/>
    </source>
</evidence>
<feature type="domain" description="RSE1/DDB1/CPSF1 first beta-propeller" evidence="13">
    <location>
        <begin position="66"/>
        <end position="392"/>
    </location>
</feature>
<dbReference type="InterPro" id="IPR004871">
    <property type="entry name" value="RSE1/DDB1/CPSF1_C"/>
</dbReference>
<keyword evidence="15" id="KW-1185">Reference proteome</keyword>
<evidence type="ECO:0000256" key="9">
    <source>
        <dbReference type="ARBA" id="ARBA00023204"/>
    </source>
</evidence>
<evidence type="ECO:0000256" key="10">
    <source>
        <dbReference type="ARBA" id="ARBA00023242"/>
    </source>
</evidence>
<comment type="subcellular location">
    <subcellularLocation>
        <location evidence="2">Cytoplasm</location>
    </subcellularLocation>
    <subcellularLocation>
        <location evidence="1">Nucleus</location>
    </subcellularLocation>
</comment>
<evidence type="ECO:0000259" key="13">
    <source>
        <dbReference type="Pfam" id="PF10433"/>
    </source>
</evidence>
<dbReference type="GO" id="GO:0005737">
    <property type="term" value="C:cytoplasm"/>
    <property type="evidence" value="ECO:0007669"/>
    <property type="project" value="UniProtKB-SubCell"/>
</dbReference>
<evidence type="ECO:0000256" key="4">
    <source>
        <dbReference type="ARBA" id="ARBA00007453"/>
    </source>
</evidence>
<evidence type="ECO:0000256" key="2">
    <source>
        <dbReference type="ARBA" id="ARBA00004496"/>
    </source>
</evidence>
<dbReference type="GO" id="GO:0003677">
    <property type="term" value="F:DNA binding"/>
    <property type="evidence" value="ECO:0007669"/>
    <property type="project" value="UniProtKB-KW"/>
</dbReference>
<keyword evidence="7" id="KW-0227">DNA damage</keyword>
<feature type="region of interest" description="Disordered" evidence="11">
    <location>
        <begin position="807"/>
        <end position="849"/>
    </location>
</feature>
<evidence type="ECO:0000256" key="3">
    <source>
        <dbReference type="ARBA" id="ARBA00004906"/>
    </source>
</evidence>
<comment type="similarity">
    <text evidence="4">Belongs to the DDB1 family.</text>
</comment>
<keyword evidence="8" id="KW-0238">DNA-binding</keyword>
<evidence type="ECO:0000256" key="1">
    <source>
        <dbReference type="ARBA" id="ARBA00004123"/>
    </source>
</evidence>
<evidence type="ECO:0000256" key="11">
    <source>
        <dbReference type="SAM" id="MobiDB-lite"/>
    </source>
</evidence>
<reference evidence="16" key="1">
    <citation type="submission" date="2022-11" db="UniProtKB">
        <authorList>
            <consortium name="WormBaseParasite"/>
        </authorList>
    </citation>
    <scope>IDENTIFICATION</scope>
</reference>
<dbReference type="GO" id="GO:0005634">
    <property type="term" value="C:nucleus"/>
    <property type="evidence" value="ECO:0007669"/>
    <property type="project" value="UniProtKB-SubCell"/>
</dbReference>
<feature type="domain" description="RSE1/DDB1/CPSF1 C-terminal" evidence="12">
    <location>
        <begin position="858"/>
        <end position="941"/>
    </location>
</feature>
<dbReference type="AlphaFoldDB" id="A0A915J2E8"/>
<dbReference type="Pfam" id="PF23726">
    <property type="entry name" value="Beta-prop_RSE1_2nd"/>
    <property type="match status" value="1"/>
</dbReference>